<reference evidence="10" key="1">
    <citation type="submission" date="2018-07" db="EMBL/GenBank/DDBJ databases">
        <authorList>
            <person name="Kim H."/>
        </authorList>
    </citation>
    <scope>NUCLEOTIDE SEQUENCE [LARGE SCALE GENOMIC DNA]</scope>
    <source>
        <strain evidence="10">F02</strain>
    </source>
</reference>
<dbReference type="OrthoDB" id="9779092at2"/>
<protein>
    <submittedName>
        <fullName evidence="9">Pyrimidine permease RutG</fullName>
    </submittedName>
</protein>
<evidence type="ECO:0000256" key="1">
    <source>
        <dbReference type="ARBA" id="ARBA00004651"/>
    </source>
</evidence>
<feature type="transmembrane region" description="Helical" evidence="8">
    <location>
        <begin position="390"/>
        <end position="408"/>
    </location>
</feature>
<name>A0A345DCD1_9BURK</name>
<dbReference type="Proteomes" id="UP000252182">
    <property type="component" value="Chromosome"/>
</dbReference>
<feature type="transmembrane region" description="Helical" evidence="8">
    <location>
        <begin position="170"/>
        <end position="188"/>
    </location>
</feature>
<evidence type="ECO:0000313" key="9">
    <source>
        <dbReference type="EMBL" id="AXF86019.1"/>
    </source>
</evidence>
<evidence type="ECO:0000313" key="10">
    <source>
        <dbReference type="Proteomes" id="UP000252182"/>
    </source>
</evidence>
<feature type="transmembrane region" description="Helical" evidence="8">
    <location>
        <begin position="195"/>
        <end position="217"/>
    </location>
</feature>
<dbReference type="PANTHER" id="PTHR42810">
    <property type="entry name" value="PURINE PERMEASE C1399.01C-RELATED"/>
    <property type="match status" value="1"/>
</dbReference>
<comment type="subcellular location">
    <subcellularLocation>
        <location evidence="1">Cell membrane</location>
        <topology evidence="1">Multi-pass membrane protein</topology>
    </subcellularLocation>
</comment>
<evidence type="ECO:0000256" key="3">
    <source>
        <dbReference type="ARBA" id="ARBA00022448"/>
    </source>
</evidence>
<dbReference type="PROSITE" id="PS01116">
    <property type="entry name" value="XANTH_URACIL_PERMASE"/>
    <property type="match status" value="1"/>
</dbReference>
<gene>
    <name evidence="9" type="primary">rutG</name>
    <name evidence="9" type="ORF">DTO96_101759</name>
</gene>
<feature type="transmembrane region" description="Helical" evidence="8">
    <location>
        <begin position="110"/>
        <end position="131"/>
    </location>
</feature>
<evidence type="ECO:0000256" key="8">
    <source>
        <dbReference type="SAM" id="Phobius"/>
    </source>
</evidence>
<feature type="transmembrane region" description="Helical" evidence="8">
    <location>
        <begin position="143"/>
        <end position="164"/>
    </location>
</feature>
<feature type="transmembrane region" description="Helical" evidence="8">
    <location>
        <begin position="79"/>
        <end position="98"/>
    </location>
</feature>
<evidence type="ECO:0000256" key="6">
    <source>
        <dbReference type="ARBA" id="ARBA00022989"/>
    </source>
</evidence>
<feature type="transmembrane region" description="Helical" evidence="8">
    <location>
        <begin position="356"/>
        <end position="378"/>
    </location>
</feature>
<dbReference type="EMBL" id="CP031124">
    <property type="protein sequence ID" value="AXF86019.1"/>
    <property type="molecule type" value="Genomic_DNA"/>
</dbReference>
<sequence length="440" mass="46048">MSFKLFPHWVEKHNGIIAPDERLPVGQTALMGLQHAVSMFGATMLAPLLMGFDPNVAILMSGVGTLLFFLLTRGEVPSYLGSSFAFIAPVGAATGYKIASFMPNPNMPVALGGIIVCGLLYAAIGFLIKIIGHAWVEKIMPPVVTGSIVAVIGLNLASVAVMGAKGSNSNAWYMAMTVTCVAVMSVFTTGMLRRLLVLFGLLTSTLLYGILVNGLGWRGDDGSGVKPIDFSKVKEAVWVGLPHFSTPTFDVTAMLVIVPVAVILVAENLGHLRAVQAITGREMDSKIGVAFMADGLATMLSGAVGGTGVTTYAENIGVMAVTKIYSTLAFVFAGLFAILIGFSPKMGALIQTIPDPVMGGISIVVFGLIAVTGAKIWVDHDVDFSQNKNLTVAAVTLIIGAGNFGLSIGDLKLDGMGVATFAAVLLNALFKLAPKFDLFD</sequence>
<dbReference type="RefSeq" id="WP_114563142.1">
    <property type="nucleotide sequence ID" value="NZ_CP031124.1"/>
</dbReference>
<evidence type="ECO:0000256" key="7">
    <source>
        <dbReference type="ARBA" id="ARBA00023136"/>
    </source>
</evidence>
<dbReference type="NCBIfam" id="TIGR00801">
    <property type="entry name" value="ncs2"/>
    <property type="match status" value="1"/>
</dbReference>
<dbReference type="InterPro" id="IPR006042">
    <property type="entry name" value="Xan_ur_permease"/>
</dbReference>
<organism evidence="9 10">
    <name type="scientific">Ephemeroptericola cinctiostellae</name>
    <dbReference type="NCBI Taxonomy" id="2268024"/>
    <lineage>
        <taxon>Bacteria</taxon>
        <taxon>Pseudomonadati</taxon>
        <taxon>Pseudomonadota</taxon>
        <taxon>Betaproteobacteria</taxon>
        <taxon>Burkholderiales</taxon>
        <taxon>Burkholderiaceae</taxon>
        <taxon>Ephemeroptericola</taxon>
    </lineage>
</organism>
<feature type="transmembrane region" description="Helical" evidence="8">
    <location>
        <begin position="415"/>
        <end position="433"/>
    </location>
</feature>
<evidence type="ECO:0000256" key="2">
    <source>
        <dbReference type="ARBA" id="ARBA00008821"/>
    </source>
</evidence>
<comment type="similarity">
    <text evidence="2">Belongs to the nucleobase:cation symporter-2 (NCS2) (TC 2.A.40) family.</text>
</comment>
<dbReference type="PANTHER" id="PTHR42810:SF4">
    <property type="entry name" value="URIC ACID TRANSPORTER UACT"/>
    <property type="match status" value="1"/>
</dbReference>
<dbReference type="GO" id="GO:0042907">
    <property type="term" value="F:xanthine transmembrane transporter activity"/>
    <property type="evidence" value="ECO:0007669"/>
    <property type="project" value="TreeGrafter"/>
</dbReference>
<dbReference type="InterPro" id="IPR006043">
    <property type="entry name" value="NCS2"/>
</dbReference>
<accession>A0A345DCD1</accession>
<evidence type="ECO:0000256" key="4">
    <source>
        <dbReference type="ARBA" id="ARBA00022475"/>
    </source>
</evidence>
<keyword evidence="5 8" id="KW-0812">Transmembrane</keyword>
<dbReference type="Pfam" id="PF00860">
    <property type="entry name" value="Xan_ur_permease"/>
    <property type="match status" value="1"/>
</dbReference>
<dbReference type="GO" id="GO:0005886">
    <property type="term" value="C:plasma membrane"/>
    <property type="evidence" value="ECO:0007669"/>
    <property type="project" value="UniProtKB-SubCell"/>
</dbReference>
<dbReference type="KEGG" id="hyf:DTO96_101759"/>
<keyword evidence="10" id="KW-1185">Reference proteome</keyword>
<evidence type="ECO:0000256" key="5">
    <source>
        <dbReference type="ARBA" id="ARBA00022692"/>
    </source>
</evidence>
<feature type="transmembrane region" description="Helical" evidence="8">
    <location>
        <begin position="248"/>
        <end position="266"/>
    </location>
</feature>
<keyword evidence="4" id="KW-1003">Cell membrane</keyword>
<keyword evidence="6 8" id="KW-1133">Transmembrane helix</keyword>
<keyword evidence="3" id="KW-0813">Transport</keyword>
<keyword evidence="7 8" id="KW-0472">Membrane</keyword>
<feature type="transmembrane region" description="Helical" evidence="8">
    <location>
        <begin position="287"/>
        <end position="312"/>
    </location>
</feature>
<dbReference type="AlphaFoldDB" id="A0A345DCD1"/>
<feature type="transmembrane region" description="Helical" evidence="8">
    <location>
        <begin position="56"/>
        <end position="72"/>
    </location>
</feature>
<proteinExistence type="inferred from homology"/>
<feature type="transmembrane region" description="Helical" evidence="8">
    <location>
        <begin position="324"/>
        <end position="344"/>
    </location>
</feature>